<keyword evidence="3" id="KW-1185">Reference proteome</keyword>
<dbReference type="EMBL" id="OU963865">
    <property type="protein sequence ID" value="CAH0388408.1"/>
    <property type="molecule type" value="Genomic_DNA"/>
</dbReference>
<dbReference type="OrthoDB" id="6365503at2759"/>
<name>A0A9P0F1W9_BEMTA</name>
<evidence type="ECO:0000313" key="2">
    <source>
        <dbReference type="EMBL" id="CAH0388408.1"/>
    </source>
</evidence>
<sequence length="136" mass="15347">MTNIFANRKRLRENEDEDKPDCIPLSKRINNLHIDAGTSYNGLSMMPLCKHSCSSQVDSYSPMKQEATAYNDCVSLSISNCNGSSRSNESAAPQFSYNPDLSASDNPHYYEPNRLLYNLYIERVQRSNGAAMHVPY</sequence>
<gene>
    <name evidence="2" type="ORF">BEMITA_LOCUS7322</name>
</gene>
<evidence type="ECO:0000313" key="3">
    <source>
        <dbReference type="Proteomes" id="UP001152759"/>
    </source>
</evidence>
<evidence type="ECO:0000256" key="1">
    <source>
        <dbReference type="SAM" id="MobiDB-lite"/>
    </source>
</evidence>
<dbReference type="AlphaFoldDB" id="A0A9P0F1W9"/>
<feature type="region of interest" description="Disordered" evidence="1">
    <location>
        <begin position="82"/>
        <end position="103"/>
    </location>
</feature>
<dbReference type="Proteomes" id="UP001152759">
    <property type="component" value="Chromosome 4"/>
</dbReference>
<protein>
    <submittedName>
        <fullName evidence="2">Uncharacterized protein</fullName>
    </submittedName>
</protein>
<reference evidence="2" key="1">
    <citation type="submission" date="2021-12" db="EMBL/GenBank/DDBJ databases">
        <authorList>
            <person name="King R."/>
        </authorList>
    </citation>
    <scope>NUCLEOTIDE SEQUENCE</scope>
</reference>
<accession>A0A9P0F1W9</accession>
<proteinExistence type="predicted"/>
<organism evidence="2 3">
    <name type="scientific">Bemisia tabaci</name>
    <name type="common">Sweetpotato whitefly</name>
    <name type="synonym">Aleurodes tabaci</name>
    <dbReference type="NCBI Taxonomy" id="7038"/>
    <lineage>
        <taxon>Eukaryota</taxon>
        <taxon>Metazoa</taxon>
        <taxon>Ecdysozoa</taxon>
        <taxon>Arthropoda</taxon>
        <taxon>Hexapoda</taxon>
        <taxon>Insecta</taxon>
        <taxon>Pterygota</taxon>
        <taxon>Neoptera</taxon>
        <taxon>Paraneoptera</taxon>
        <taxon>Hemiptera</taxon>
        <taxon>Sternorrhyncha</taxon>
        <taxon>Aleyrodoidea</taxon>
        <taxon>Aleyrodidae</taxon>
        <taxon>Aleyrodinae</taxon>
        <taxon>Bemisia</taxon>
    </lineage>
</organism>
<dbReference type="KEGG" id="btab:109035421"/>